<sequence>MKSALSEALKIISRRMVTSDQLETRLSGKNYQKQEIKETIEKLKAWNYLDDRQYAEAFCRAKAGKYSRARIRQELVVSGIGEGIISEVLERLYPEEAEYAYLKSILSKYMEEEKNKMARREAKKQAENICQKVGQRLYRKGYPYRSIQRALEESNHI</sequence>
<keyword evidence="4 5" id="KW-0963">Cytoplasm</keyword>
<evidence type="ECO:0000256" key="5">
    <source>
        <dbReference type="HAMAP-Rule" id="MF_01114"/>
    </source>
</evidence>
<feature type="domain" description="RecX first three-helical" evidence="7">
    <location>
        <begin position="4"/>
        <end position="43"/>
    </location>
</feature>
<dbReference type="eggNOG" id="COG2137">
    <property type="taxonomic scope" value="Bacteria"/>
</dbReference>
<proteinExistence type="inferred from homology"/>
<evidence type="ECO:0000256" key="3">
    <source>
        <dbReference type="ARBA" id="ARBA00018111"/>
    </source>
</evidence>
<organism evidence="8 9">
    <name type="scientific">Syntrophobotulus glycolicus (strain DSM 8271 / FlGlyR)</name>
    <dbReference type="NCBI Taxonomy" id="645991"/>
    <lineage>
        <taxon>Bacteria</taxon>
        <taxon>Bacillati</taxon>
        <taxon>Bacillota</taxon>
        <taxon>Clostridia</taxon>
        <taxon>Eubacteriales</taxon>
        <taxon>Desulfitobacteriaceae</taxon>
        <taxon>Syntrophobotulus</taxon>
    </lineage>
</organism>
<evidence type="ECO:0000256" key="4">
    <source>
        <dbReference type="ARBA" id="ARBA00022490"/>
    </source>
</evidence>
<dbReference type="RefSeq" id="WP_013625364.1">
    <property type="nucleotide sequence ID" value="NC_015172.1"/>
</dbReference>
<dbReference type="InterPro" id="IPR003783">
    <property type="entry name" value="Regulatory_RecX"/>
</dbReference>
<keyword evidence="9" id="KW-1185">Reference proteome</keyword>
<dbReference type="GO" id="GO:0005737">
    <property type="term" value="C:cytoplasm"/>
    <property type="evidence" value="ECO:0007669"/>
    <property type="project" value="UniProtKB-SubCell"/>
</dbReference>
<dbReference type="InterPro" id="IPR053926">
    <property type="entry name" value="RecX_HTH_1st"/>
</dbReference>
<dbReference type="HOGENOM" id="CLU_066607_3_3_9"/>
<dbReference type="AlphaFoldDB" id="F0STX6"/>
<accession>F0STX6</accession>
<dbReference type="InterPro" id="IPR036388">
    <property type="entry name" value="WH-like_DNA-bd_sf"/>
</dbReference>
<evidence type="ECO:0000259" key="7">
    <source>
        <dbReference type="Pfam" id="PF21982"/>
    </source>
</evidence>
<dbReference type="Gene3D" id="1.10.10.10">
    <property type="entry name" value="Winged helix-like DNA-binding domain superfamily/Winged helix DNA-binding domain"/>
    <property type="match status" value="3"/>
</dbReference>
<reference evidence="8 9" key="1">
    <citation type="journal article" date="2011" name="Stand. Genomic Sci.">
        <title>Complete genome sequence of Syntrophobotulus glycolicus type strain (FlGlyR).</title>
        <authorList>
            <person name="Han C."/>
            <person name="Mwirichia R."/>
            <person name="Chertkov O."/>
            <person name="Held B."/>
            <person name="Lapidus A."/>
            <person name="Nolan M."/>
            <person name="Lucas S."/>
            <person name="Hammon N."/>
            <person name="Deshpande S."/>
            <person name="Cheng J.F."/>
            <person name="Tapia R."/>
            <person name="Goodwin L."/>
            <person name="Pitluck S."/>
            <person name="Huntemann M."/>
            <person name="Liolios K."/>
            <person name="Ivanova N."/>
            <person name="Pagani I."/>
            <person name="Mavromatis K."/>
            <person name="Ovchinikova G."/>
            <person name="Pati A."/>
            <person name="Chen A."/>
            <person name="Palaniappan K."/>
            <person name="Land M."/>
            <person name="Hauser L."/>
            <person name="Brambilla E.M."/>
            <person name="Rohde M."/>
            <person name="Spring S."/>
            <person name="Sikorski J."/>
            <person name="Goker M."/>
            <person name="Woyke T."/>
            <person name="Bristow J."/>
            <person name="Eisen J.A."/>
            <person name="Markowitz V."/>
            <person name="Hugenholtz P."/>
            <person name="Kyrpides N.C."/>
            <person name="Klenk H.P."/>
            <person name="Detter J.C."/>
        </authorList>
    </citation>
    <scope>NUCLEOTIDE SEQUENCE [LARGE SCALE GENOMIC DNA]</scope>
    <source>
        <strain evidence="9">DSM 8271 / FlGlyR</strain>
    </source>
</reference>
<comment type="subcellular location">
    <subcellularLocation>
        <location evidence="1 5">Cytoplasm</location>
    </subcellularLocation>
</comment>
<name>F0STX6_SYNGF</name>
<dbReference type="GO" id="GO:0006282">
    <property type="term" value="P:regulation of DNA repair"/>
    <property type="evidence" value="ECO:0007669"/>
    <property type="project" value="UniProtKB-UniRule"/>
</dbReference>
<evidence type="ECO:0000313" key="9">
    <source>
        <dbReference type="Proteomes" id="UP000007488"/>
    </source>
</evidence>
<comment type="similarity">
    <text evidence="2 5">Belongs to the RecX family.</text>
</comment>
<gene>
    <name evidence="5" type="primary">recX</name>
    <name evidence="8" type="ordered locus">Sgly_2210</name>
</gene>
<dbReference type="Pfam" id="PF21982">
    <property type="entry name" value="RecX_HTH1"/>
    <property type="match status" value="1"/>
</dbReference>
<comment type="function">
    <text evidence="5">Modulates RecA activity.</text>
</comment>
<dbReference type="Pfam" id="PF02631">
    <property type="entry name" value="RecX_HTH2"/>
    <property type="match status" value="1"/>
</dbReference>
<evidence type="ECO:0000259" key="6">
    <source>
        <dbReference type="Pfam" id="PF02631"/>
    </source>
</evidence>
<dbReference type="Proteomes" id="UP000007488">
    <property type="component" value="Chromosome"/>
</dbReference>
<evidence type="ECO:0000313" key="8">
    <source>
        <dbReference type="EMBL" id="ADY56499.1"/>
    </source>
</evidence>
<dbReference type="OrthoDB" id="1809454at2"/>
<feature type="domain" description="RecX second three-helical" evidence="6">
    <location>
        <begin position="50"/>
        <end position="89"/>
    </location>
</feature>
<reference evidence="9" key="2">
    <citation type="submission" date="2011-02" db="EMBL/GenBank/DDBJ databases">
        <title>The complete genome of Syntrophobotulus glycolicus DSM 8271.</title>
        <authorList>
            <person name="Lucas S."/>
            <person name="Copeland A."/>
            <person name="Lapidus A."/>
            <person name="Bruce D."/>
            <person name="Goodwin L."/>
            <person name="Pitluck S."/>
            <person name="Kyrpides N."/>
            <person name="Mavromatis K."/>
            <person name="Pagani I."/>
            <person name="Ivanova N."/>
            <person name="Mikhailova N."/>
            <person name="Chertkov O."/>
            <person name="Held B."/>
            <person name="Detter J.C."/>
            <person name="Tapia R."/>
            <person name="Han C."/>
            <person name="Land M."/>
            <person name="Hauser L."/>
            <person name="Markowitz V."/>
            <person name="Cheng J.-F."/>
            <person name="Hugenholtz P."/>
            <person name="Woyke T."/>
            <person name="Wu D."/>
            <person name="Spring S."/>
            <person name="Schroeder M."/>
            <person name="Brambilla E."/>
            <person name="Klenk H.-P."/>
            <person name="Eisen J.A."/>
        </authorList>
    </citation>
    <scope>NUCLEOTIDE SEQUENCE [LARGE SCALE GENOMIC DNA]</scope>
    <source>
        <strain evidence="9">DSM 8271 / FlGlyR</strain>
    </source>
</reference>
<dbReference type="EMBL" id="CP002547">
    <property type="protein sequence ID" value="ADY56499.1"/>
    <property type="molecule type" value="Genomic_DNA"/>
</dbReference>
<dbReference type="PANTHER" id="PTHR33602:SF1">
    <property type="entry name" value="REGULATORY PROTEIN RECX FAMILY PROTEIN"/>
    <property type="match status" value="1"/>
</dbReference>
<evidence type="ECO:0000256" key="2">
    <source>
        <dbReference type="ARBA" id="ARBA00009695"/>
    </source>
</evidence>
<evidence type="ECO:0000256" key="1">
    <source>
        <dbReference type="ARBA" id="ARBA00004496"/>
    </source>
</evidence>
<dbReference type="PANTHER" id="PTHR33602">
    <property type="entry name" value="REGULATORY PROTEIN RECX FAMILY PROTEIN"/>
    <property type="match status" value="1"/>
</dbReference>
<dbReference type="HAMAP" id="MF_01114">
    <property type="entry name" value="RecX"/>
    <property type="match status" value="1"/>
</dbReference>
<dbReference type="STRING" id="645991.Sgly_2210"/>
<dbReference type="KEGG" id="sgy:Sgly_2210"/>
<protein>
    <recommendedName>
        <fullName evidence="3 5">Regulatory protein RecX</fullName>
    </recommendedName>
</protein>
<dbReference type="InterPro" id="IPR053924">
    <property type="entry name" value="RecX_HTH_2nd"/>
</dbReference>